<comment type="caution">
    <text evidence="2">The sequence shown here is derived from an EMBL/GenBank/DDBJ whole genome shotgun (WGS) entry which is preliminary data.</text>
</comment>
<accession>A0ABU1ZI63</accession>
<proteinExistence type="predicted"/>
<keyword evidence="3" id="KW-1185">Reference proteome</keyword>
<dbReference type="PANTHER" id="PTHR30595:SF6">
    <property type="entry name" value="SCHLAFEN ALBA-2 DOMAIN-CONTAINING PROTEIN"/>
    <property type="match status" value="1"/>
</dbReference>
<dbReference type="PANTHER" id="PTHR30595">
    <property type="entry name" value="GLPR-RELATED TRANSCRIPTIONAL REPRESSOR"/>
    <property type="match status" value="1"/>
</dbReference>
<dbReference type="Gene3D" id="3.30.950.30">
    <property type="entry name" value="Schlafen, AAA domain"/>
    <property type="match status" value="1"/>
</dbReference>
<dbReference type="InterPro" id="IPR038461">
    <property type="entry name" value="Schlafen_AlbA_2_dom_sf"/>
</dbReference>
<evidence type="ECO:0000313" key="2">
    <source>
        <dbReference type="EMBL" id="MDR7305227.1"/>
    </source>
</evidence>
<evidence type="ECO:0000259" key="1">
    <source>
        <dbReference type="Pfam" id="PF04326"/>
    </source>
</evidence>
<reference evidence="2 3" key="1">
    <citation type="submission" date="2023-07" db="EMBL/GenBank/DDBJ databases">
        <title>Sorghum-associated microbial communities from plants grown in Nebraska, USA.</title>
        <authorList>
            <person name="Schachtman D."/>
        </authorList>
    </citation>
    <scope>NUCLEOTIDE SEQUENCE [LARGE SCALE GENOMIC DNA]</scope>
    <source>
        <strain evidence="2 3">BE308</strain>
    </source>
</reference>
<dbReference type="Pfam" id="PF04326">
    <property type="entry name" value="SLFN_AlbA_2"/>
    <property type="match status" value="1"/>
</dbReference>
<protein>
    <recommendedName>
        <fullName evidence="1">Schlafen AlbA-2 domain-containing protein</fullName>
    </recommendedName>
</protein>
<dbReference type="InterPro" id="IPR007421">
    <property type="entry name" value="Schlafen_AlbA_2_dom"/>
</dbReference>
<sequence>MQTDMQQYSPFSIPLRDLAAADLPALKQTAEGWYIEYKRETPNASAIAKSISAFANTYGGWLFIGVDEVSKEIPVAGSFPGIAQDEADATLQKIRKAAVDHLNPTPHFDTKIIYGPNQELGLAADRVVICVWTPQSTLAPHVHKSGSIYRRVSDASEPKAENDRFILDQLWRRGDEMKRRHKDWYEMDPEFSKRESELPYIRLMLIADPWAQRDIWIDAEENEIREALGGNLGSATIHFDSVYTYSNGYIGRQLAGNNPHNLTLTWRLRHSLISDVLIPLPLYDVDDVEHLSIELDGYKHVEQFTNLLRKHGASSPRVVDLNYVLNVLIGVAETQERLCNLARWNENYFFKVKLLNSWRTIPYIDAPQVLDRLEINGLSMCLDKTSSVPHGLSPDSYIQITRRPDIQERATRNLIEGAAMFGALARAYGLPMWLPDDEKGMPYHDALWNAGRRGLEAQRLRNLREKR</sequence>
<organism evidence="2 3">
    <name type="scientific">Rhodoferax saidenbachensis</name>
    <dbReference type="NCBI Taxonomy" id="1484693"/>
    <lineage>
        <taxon>Bacteria</taxon>
        <taxon>Pseudomonadati</taxon>
        <taxon>Pseudomonadota</taxon>
        <taxon>Betaproteobacteria</taxon>
        <taxon>Burkholderiales</taxon>
        <taxon>Comamonadaceae</taxon>
        <taxon>Rhodoferax</taxon>
    </lineage>
</organism>
<evidence type="ECO:0000313" key="3">
    <source>
        <dbReference type="Proteomes" id="UP001268089"/>
    </source>
</evidence>
<feature type="domain" description="Schlafen AlbA-2" evidence="1">
    <location>
        <begin position="31"/>
        <end position="158"/>
    </location>
</feature>
<name>A0ABU1ZI63_9BURK</name>
<dbReference type="Proteomes" id="UP001268089">
    <property type="component" value="Unassembled WGS sequence"/>
</dbReference>
<dbReference type="EMBL" id="JAVDXO010000001">
    <property type="protein sequence ID" value="MDR7305227.1"/>
    <property type="molecule type" value="Genomic_DNA"/>
</dbReference>
<gene>
    <name evidence="2" type="ORF">J2X15_000493</name>
</gene>